<protein>
    <submittedName>
        <fullName evidence="3">Aromatic amino acid ammonia-lyase</fullName>
        <ecNumber evidence="3">4.3.1.-</ecNumber>
    </submittedName>
</protein>
<dbReference type="InterPro" id="IPR008948">
    <property type="entry name" value="L-Aspartase-like"/>
</dbReference>
<dbReference type="SUPFAM" id="SSF48557">
    <property type="entry name" value="L-aspartase-like"/>
    <property type="match status" value="1"/>
</dbReference>
<name>A0ABW1NU62_9ACTN</name>
<dbReference type="CDD" id="cd00332">
    <property type="entry name" value="PAL-HAL"/>
    <property type="match status" value="1"/>
</dbReference>
<dbReference type="GO" id="GO:0016829">
    <property type="term" value="F:lyase activity"/>
    <property type="evidence" value="ECO:0007669"/>
    <property type="project" value="UniProtKB-KW"/>
</dbReference>
<reference evidence="4" key="1">
    <citation type="journal article" date="2019" name="Int. J. Syst. Evol. Microbiol.">
        <title>The Global Catalogue of Microorganisms (GCM) 10K type strain sequencing project: providing services to taxonomists for standard genome sequencing and annotation.</title>
        <authorList>
            <consortium name="The Broad Institute Genomics Platform"/>
            <consortium name="The Broad Institute Genome Sequencing Center for Infectious Disease"/>
            <person name="Wu L."/>
            <person name="Ma J."/>
        </authorList>
    </citation>
    <scope>NUCLEOTIDE SEQUENCE [LARGE SCALE GENOMIC DNA]</scope>
    <source>
        <strain evidence="4">JCM 30346</strain>
    </source>
</reference>
<dbReference type="Gene3D" id="1.10.275.10">
    <property type="entry name" value="Fumarase/aspartase (N-terminal domain)"/>
    <property type="match status" value="1"/>
</dbReference>
<organism evidence="3 4">
    <name type="scientific">Sphaerisporangium aureirubrum</name>
    <dbReference type="NCBI Taxonomy" id="1544736"/>
    <lineage>
        <taxon>Bacteria</taxon>
        <taxon>Bacillati</taxon>
        <taxon>Actinomycetota</taxon>
        <taxon>Actinomycetes</taxon>
        <taxon>Streptosporangiales</taxon>
        <taxon>Streptosporangiaceae</taxon>
        <taxon>Sphaerisporangium</taxon>
    </lineage>
</organism>
<comment type="caution">
    <text evidence="3">The sequence shown here is derived from an EMBL/GenBank/DDBJ whole genome shotgun (WGS) entry which is preliminary data.</text>
</comment>
<dbReference type="InterPro" id="IPR024083">
    <property type="entry name" value="Fumarase/histidase_N"/>
</dbReference>
<sequence length="528" mass="54704">MASRIITLDGARIRPADIADIARTALPVRLDPGGLDRAAAARKAAEEIAARRPVYGRTTGVGANRTQEAADDAHGLRLLRSHAAGIGPPLPPDHVRAMLAVRANQILSGGGGTDPAFAQAMAEALNSGHLPEVHELGSLGTGDLTALAETALTLIGERPWASTRPEPTPSLRPKGSQSPPTPAPRWPGDSHSLPTPAPRWAKDSHSPPIPDPHGDPPAPVTPGSGDALAFCSSGALTVGQAALAWADLRGLLGAAQVVAALALLAVNASGEPYDEHVHAIRPHPGNAEVAAETRRLLAGAWPAPARIQDPFAYRCHPQVHGAALEALSALEQVLHLEINSAPENPLINAPAATVHHHGGFHLAKLTLTLDHLRLALLNTAHLSAARLTSLMDPAFTGLPAFLAEGPPGSSGLMVLEYSASSALADLRTNAHPASLGHTVLSRGLEEHASFASQSARQTLHAATAYRLVLACELVTAVRALRHRPPPPATLVGTAFAMAARELNPDPADRPLTEDVGTAAGLLESLTAV</sequence>
<accession>A0ABW1NU62</accession>
<dbReference type="EC" id="4.3.1.-" evidence="3"/>
<dbReference type="Gene3D" id="1.20.200.10">
    <property type="entry name" value="Fumarase/aspartase (Central domain)"/>
    <property type="match status" value="1"/>
</dbReference>
<dbReference type="PANTHER" id="PTHR10362">
    <property type="entry name" value="HISTIDINE AMMONIA-LYASE"/>
    <property type="match status" value="1"/>
</dbReference>
<gene>
    <name evidence="3" type="ORF">ACFP1K_32885</name>
</gene>
<keyword evidence="1 3" id="KW-0456">Lyase</keyword>
<evidence type="ECO:0000313" key="3">
    <source>
        <dbReference type="EMBL" id="MFC6086002.1"/>
    </source>
</evidence>
<feature type="compositionally biased region" description="Pro residues" evidence="2">
    <location>
        <begin position="207"/>
        <end position="220"/>
    </location>
</feature>
<evidence type="ECO:0000256" key="2">
    <source>
        <dbReference type="SAM" id="MobiDB-lite"/>
    </source>
</evidence>
<dbReference type="Proteomes" id="UP001596137">
    <property type="component" value="Unassembled WGS sequence"/>
</dbReference>
<evidence type="ECO:0000313" key="4">
    <source>
        <dbReference type="Proteomes" id="UP001596137"/>
    </source>
</evidence>
<feature type="region of interest" description="Disordered" evidence="2">
    <location>
        <begin position="157"/>
        <end position="225"/>
    </location>
</feature>
<evidence type="ECO:0000256" key="1">
    <source>
        <dbReference type="ARBA" id="ARBA00023239"/>
    </source>
</evidence>
<keyword evidence="4" id="KW-1185">Reference proteome</keyword>
<dbReference type="Pfam" id="PF00221">
    <property type="entry name" value="Lyase_aromatic"/>
    <property type="match status" value="2"/>
</dbReference>
<dbReference type="RefSeq" id="WP_380760746.1">
    <property type="nucleotide sequence ID" value="NZ_JBHSRF010000074.1"/>
</dbReference>
<dbReference type="EMBL" id="JBHSRF010000074">
    <property type="protein sequence ID" value="MFC6086002.1"/>
    <property type="molecule type" value="Genomic_DNA"/>
</dbReference>
<proteinExistence type="predicted"/>
<dbReference type="InterPro" id="IPR001106">
    <property type="entry name" value="Aromatic_Lyase"/>
</dbReference>